<organism evidence="2 3">
    <name type="scientific">Neisseria musculi</name>
    <dbReference type="NCBI Taxonomy" id="1815583"/>
    <lineage>
        <taxon>Bacteria</taxon>
        <taxon>Pseudomonadati</taxon>
        <taxon>Pseudomonadota</taxon>
        <taxon>Betaproteobacteria</taxon>
        <taxon>Neisseriales</taxon>
        <taxon>Neisseriaceae</taxon>
        <taxon>Neisseria</taxon>
    </lineage>
</organism>
<proteinExistence type="predicted"/>
<name>A0A7H1ME49_9NEIS</name>
<feature type="compositionally biased region" description="Basic and acidic residues" evidence="1">
    <location>
        <begin position="69"/>
        <end position="84"/>
    </location>
</feature>
<reference evidence="2" key="1">
    <citation type="submission" date="2024-06" db="EMBL/GenBank/DDBJ databases">
        <title>Complete Genome Sequence of mouse commensal type strain Neisseria musculi.</title>
        <authorList>
            <person name="Thapa E."/>
            <person name="Aluvathingal J."/>
            <person name="Nadendla S."/>
            <person name="Mehta A."/>
            <person name="Tettelin H."/>
            <person name="Weyand N.J."/>
        </authorList>
    </citation>
    <scope>NUCLEOTIDE SEQUENCE</scope>
    <source>
        <strain evidence="2">NW831</strain>
    </source>
</reference>
<gene>
    <name evidence="2" type="ORF">H7A79_1631</name>
</gene>
<accession>A0A7H1ME49</accession>
<keyword evidence="3" id="KW-1185">Reference proteome</keyword>
<evidence type="ECO:0000256" key="1">
    <source>
        <dbReference type="SAM" id="MobiDB-lite"/>
    </source>
</evidence>
<feature type="region of interest" description="Disordered" evidence="1">
    <location>
        <begin position="66"/>
        <end position="98"/>
    </location>
</feature>
<dbReference type="EMBL" id="CP060414">
    <property type="protein sequence ID" value="QNT59914.1"/>
    <property type="molecule type" value="Genomic_DNA"/>
</dbReference>
<dbReference type="AlphaFoldDB" id="A0A7H1ME49"/>
<sequence length="98" mass="10671">MLFPTKWFLLIKKETIMKKYRVLEQHFGDRQYWAGETRELHELDAAALIEAGLIAEIDGEAEAAAKAAQEAEKAQGGDLLDKAEAGAPQNKGTGDGNA</sequence>
<dbReference type="Proteomes" id="UP000516412">
    <property type="component" value="Chromosome"/>
</dbReference>
<protein>
    <submittedName>
        <fullName evidence="2">Uncharacterized protein</fullName>
    </submittedName>
</protein>
<evidence type="ECO:0000313" key="2">
    <source>
        <dbReference type="EMBL" id="QNT59914.1"/>
    </source>
</evidence>
<dbReference type="KEGG" id="nmus:H7A79_1631"/>
<evidence type="ECO:0000313" key="3">
    <source>
        <dbReference type="Proteomes" id="UP000516412"/>
    </source>
</evidence>